<dbReference type="PANTHER" id="PTHR43135">
    <property type="entry name" value="ALPHA-D-RIBOSE 1-METHYLPHOSPHONATE 5-TRIPHOSPHATE DIPHOSPHATASE"/>
    <property type="match status" value="1"/>
</dbReference>
<dbReference type="NCBIfam" id="TIGR02318">
    <property type="entry name" value="phosphono_phnM"/>
    <property type="match status" value="1"/>
</dbReference>
<feature type="domain" description="Amidohydrolase-related" evidence="1">
    <location>
        <begin position="53"/>
        <end position="380"/>
    </location>
</feature>
<evidence type="ECO:0000313" key="3">
    <source>
        <dbReference type="Proteomes" id="UP001156882"/>
    </source>
</evidence>
<name>A0ABQ6D093_9HYPH</name>
<keyword evidence="3" id="KW-1185">Reference proteome</keyword>
<evidence type="ECO:0000259" key="1">
    <source>
        <dbReference type="Pfam" id="PF01979"/>
    </source>
</evidence>
<dbReference type="SUPFAM" id="SSF51338">
    <property type="entry name" value="Composite domain of metallo-dependent hydrolases"/>
    <property type="match status" value="1"/>
</dbReference>
<organism evidence="2 3">
    <name type="scientific">Labrys miyagiensis</name>
    <dbReference type="NCBI Taxonomy" id="346912"/>
    <lineage>
        <taxon>Bacteria</taxon>
        <taxon>Pseudomonadati</taxon>
        <taxon>Pseudomonadota</taxon>
        <taxon>Alphaproteobacteria</taxon>
        <taxon>Hyphomicrobiales</taxon>
        <taxon>Xanthobacteraceae</taxon>
        <taxon>Labrys</taxon>
    </lineage>
</organism>
<dbReference type="InterPro" id="IPR006680">
    <property type="entry name" value="Amidohydro-rel"/>
</dbReference>
<dbReference type="RefSeq" id="WP_284316889.1">
    <property type="nucleotide sequence ID" value="NZ_BSPC01000093.1"/>
</dbReference>
<dbReference type="NCBIfam" id="NF011990">
    <property type="entry name" value="PRK15446.2-6"/>
    <property type="match status" value="1"/>
</dbReference>
<dbReference type="Gene3D" id="3.20.20.140">
    <property type="entry name" value="Metal-dependent hydrolases"/>
    <property type="match status" value="2"/>
</dbReference>
<dbReference type="NCBIfam" id="NF011987">
    <property type="entry name" value="PRK15446.2-3"/>
    <property type="match status" value="1"/>
</dbReference>
<comment type="caution">
    <text evidence="2">The sequence shown here is derived from an EMBL/GenBank/DDBJ whole genome shotgun (WGS) entry which is preliminary data.</text>
</comment>
<dbReference type="SUPFAM" id="SSF51556">
    <property type="entry name" value="Metallo-dependent hydrolases"/>
    <property type="match status" value="1"/>
</dbReference>
<dbReference type="InterPro" id="IPR032466">
    <property type="entry name" value="Metal_Hydrolase"/>
</dbReference>
<dbReference type="CDD" id="cd01306">
    <property type="entry name" value="PhnM"/>
    <property type="match status" value="1"/>
</dbReference>
<dbReference type="Proteomes" id="UP001156882">
    <property type="component" value="Unassembled WGS sequence"/>
</dbReference>
<reference evidence="3" key="1">
    <citation type="journal article" date="2019" name="Int. J. Syst. Evol. Microbiol.">
        <title>The Global Catalogue of Microorganisms (GCM) 10K type strain sequencing project: providing services to taxonomists for standard genome sequencing and annotation.</title>
        <authorList>
            <consortium name="The Broad Institute Genomics Platform"/>
            <consortium name="The Broad Institute Genome Sequencing Center for Infectious Disease"/>
            <person name="Wu L."/>
            <person name="Ma J."/>
        </authorList>
    </citation>
    <scope>NUCLEOTIDE SEQUENCE [LARGE SCALE GENOMIC DNA]</scope>
    <source>
        <strain evidence="3">NBRC 101365</strain>
    </source>
</reference>
<sequence>MPDLDQFLLTNARLVLADGVIEKGWLAVDKGEIADLGEGDAPEKGLDMGGDYLLPGLIELHTDHLEAHYTPRPSVRWHTLSAVMAYDAQIASAGITTVFDSIRLGSAALESTIASEGRQLADALEEARQGGHLRVEHRTHLRCELATHDVVTDFDYFRETYPIHMISLMDHTPGQRQFQNLDQWLKFYMPRRVRGDADVEEFIQTKLAKHQQYAAFSRTSLVKSAREHGIVIASHDDATAGHVEEAVADGVAIAEFPTTLEAALASHKAGIRVMMGAPNVVRGGSHSGNIAAADLAREGVLDILSSDYVPASLLLAAFQLPERVDGIDLAAAIRMVSDTPAKATGLDDRGRLEKGRRADIVRVIQAGTTPIIRRVWRQGRIAA</sequence>
<dbReference type="Gene3D" id="2.30.40.10">
    <property type="entry name" value="Urease, subunit C, domain 1"/>
    <property type="match status" value="1"/>
</dbReference>
<dbReference type="Pfam" id="PF01979">
    <property type="entry name" value="Amidohydro_1"/>
    <property type="match status" value="1"/>
</dbReference>
<dbReference type="InterPro" id="IPR051781">
    <property type="entry name" value="Metallo-dep_Hydrolase"/>
</dbReference>
<dbReference type="NCBIfam" id="NF011984">
    <property type="entry name" value="PRK15446.1-5"/>
    <property type="match status" value="1"/>
</dbReference>
<accession>A0ABQ6D093</accession>
<evidence type="ECO:0000313" key="2">
    <source>
        <dbReference type="EMBL" id="GLS23967.1"/>
    </source>
</evidence>
<protein>
    <submittedName>
        <fullName evidence="2">Phosphonate metabolism protein PhnM</fullName>
    </submittedName>
</protein>
<dbReference type="PIRSF" id="PIRSF038971">
    <property type="entry name" value="PhnM"/>
    <property type="match status" value="1"/>
</dbReference>
<proteinExistence type="predicted"/>
<dbReference type="InterPro" id="IPR012696">
    <property type="entry name" value="PhnM"/>
</dbReference>
<dbReference type="NCBIfam" id="NF011983">
    <property type="entry name" value="PRK15446.1-4"/>
    <property type="match status" value="1"/>
</dbReference>
<dbReference type="PANTHER" id="PTHR43135:SF3">
    <property type="entry name" value="ALPHA-D-RIBOSE 1-METHYLPHOSPHONATE 5-TRIPHOSPHATE DIPHOSPHATASE"/>
    <property type="match status" value="1"/>
</dbReference>
<gene>
    <name evidence="2" type="ORF">GCM10007874_69880</name>
</gene>
<dbReference type="InterPro" id="IPR011059">
    <property type="entry name" value="Metal-dep_hydrolase_composite"/>
</dbReference>
<dbReference type="EMBL" id="BSPC01000093">
    <property type="protein sequence ID" value="GLS23967.1"/>
    <property type="molecule type" value="Genomic_DNA"/>
</dbReference>